<protein>
    <recommendedName>
        <fullName evidence="12">DNA-binding response regulator</fullName>
    </recommendedName>
</protein>
<evidence type="ECO:0000256" key="7">
    <source>
        <dbReference type="PROSITE-ProRule" id="PRU01091"/>
    </source>
</evidence>
<evidence type="ECO:0000259" key="8">
    <source>
        <dbReference type="PROSITE" id="PS50110"/>
    </source>
</evidence>
<dbReference type="GO" id="GO:0006355">
    <property type="term" value="P:regulation of DNA-templated transcription"/>
    <property type="evidence" value="ECO:0007669"/>
    <property type="project" value="InterPro"/>
</dbReference>
<dbReference type="SMART" id="SM00448">
    <property type="entry name" value="REC"/>
    <property type="match status" value="1"/>
</dbReference>
<keyword evidence="2" id="KW-0902">Two-component regulatory system</keyword>
<keyword evidence="11" id="KW-1185">Reference proteome</keyword>
<dbReference type="SMART" id="SM00862">
    <property type="entry name" value="Trans_reg_C"/>
    <property type="match status" value="1"/>
</dbReference>
<evidence type="ECO:0000256" key="1">
    <source>
        <dbReference type="ARBA" id="ARBA00022553"/>
    </source>
</evidence>
<gene>
    <name evidence="10" type="ORF">DFH01_26540</name>
</gene>
<dbReference type="InterPro" id="IPR001867">
    <property type="entry name" value="OmpR/PhoB-type_DNA-bd"/>
</dbReference>
<dbReference type="GO" id="GO:0000976">
    <property type="term" value="F:transcription cis-regulatory region binding"/>
    <property type="evidence" value="ECO:0007669"/>
    <property type="project" value="TreeGrafter"/>
</dbReference>
<dbReference type="CDD" id="cd00383">
    <property type="entry name" value="trans_reg_C"/>
    <property type="match status" value="1"/>
</dbReference>
<dbReference type="PROSITE" id="PS50110">
    <property type="entry name" value="RESPONSE_REGULATORY"/>
    <property type="match status" value="1"/>
</dbReference>
<evidence type="ECO:0000256" key="6">
    <source>
        <dbReference type="PROSITE-ProRule" id="PRU00169"/>
    </source>
</evidence>
<dbReference type="InterPro" id="IPR036388">
    <property type="entry name" value="WH-like_DNA-bd_sf"/>
</dbReference>
<comment type="caution">
    <text evidence="10">The sequence shown here is derived from an EMBL/GenBank/DDBJ whole genome shotgun (WGS) entry which is preliminary data.</text>
</comment>
<keyword evidence="1 6" id="KW-0597">Phosphoprotein</keyword>
<evidence type="ECO:0000259" key="9">
    <source>
        <dbReference type="PROSITE" id="PS51755"/>
    </source>
</evidence>
<dbReference type="InterPro" id="IPR039420">
    <property type="entry name" value="WalR-like"/>
</dbReference>
<dbReference type="Proteomes" id="UP000245765">
    <property type="component" value="Unassembled WGS sequence"/>
</dbReference>
<dbReference type="OrthoDB" id="7267124at2"/>
<feature type="domain" description="OmpR/PhoB-type" evidence="9">
    <location>
        <begin position="142"/>
        <end position="242"/>
    </location>
</feature>
<dbReference type="SUPFAM" id="SSF46894">
    <property type="entry name" value="C-terminal effector domain of the bipartite response regulators"/>
    <property type="match status" value="1"/>
</dbReference>
<dbReference type="Pfam" id="PF00072">
    <property type="entry name" value="Response_reg"/>
    <property type="match status" value="1"/>
</dbReference>
<feature type="domain" description="Response regulatory" evidence="8">
    <location>
        <begin position="6"/>
        <end position="119"/>
    </location>
</feature>
<keyword evidence="3" id="KW-0805">Transcription regulation</keyword>
<evidence type="ECO:0000256" key="2">
    <source>
        <dbReference type="ARBA" id="ARBA00023012"/>
    </source>
</evidence>
<keyword evidence="5" id="KW-0804">Transcription</keyword>
<dbReference type="PANTHER" id="PTHR48111">
    <property type="entry name" value="REGULATOR OF RPOS"/>
    <property type="match status" value="1"/>
</dbReference>
<evidence type="ECO:0000313" key="11">
    <source>
        <dbReference type="Proteomes" id="UP000245765"/>
    </source>
</evidence>
<dbReference type="SUPFAM" id="SSF52172">
    <property type="entry name" value="CheY-like"/>
    <property type="match status" value="1"/>
</dbReference>
<dbReference type="EMBL" id="QGNA01000008">
    <property type="protein sequence ID" value="PWS34188.1"/>
    <property type="molecule type" value="Genomic_DNA"/>
</dbReference>
<dbReference type="AlphaFoldDB" id="A0A317F9I4"/>
<evidence type="ECO:0000256" key="5">
    <source>
        <dbReference type="ARBA" id="ARBA00023163"/>
    </source>
</evidence>
<dbReference type="GO" id="GO:0032993">
    <property type="term" value="C:protein-DNA complex"/>
    <property type="evidence" value="ECO:0007669"/>
    <property type="project" value="TreeGrafter"/>
</dbReference>
<organism evidence="10 11">
    <name type="scientific">Falsiroseomonas bella</name>
    <dbReference type="NCBI Taxonomy" id="2184016"/>
    <lineage>
        <taxon>Bacteria</taxon>
        <taxon>Pseudomonadati</taxon>
        <taxon>Pseudomonadota</taxon>
        <taxon>Alphaproteobacteria</taxon>
        <taxon>Acetobacterales</taxon>
        <taxon>Roseomonadaceae</taxon>
        <taxon>Falsiroseomonas</taxon>
    </lineage>
</organism>
<dbReference type="InterPro" id="IPR001789">
    <property type="entry name" value="Sig_transdc_resp-reg_receiver"/>
</dbReference>
<evidence type="ECO:0000256" key="4">
    <source>
        <dbReference type="ARBA" id="ARBA00023125"/>
    </source>
</evidence>
<keyword evidence="4 7" id="KW-0238">DNA-binding</keyword>
<dbReference type="PROSITE" id="PS51755">
    <property type="entry name" value="OMPR_PHOB"/>
    <property type="match status" value="1"/>
</dbReference>
<dbReference type="Gene3D" id="3.40.50.2300">
    <property type="match status" value="1"/>
</dbReference>
<name>A0A317F9I4_9PROT</name>
<evidence type="ECO:0000313" key="10">
    <source>
        <dbReference type="EMBL" id="PWS34188.1"/>
    </source>
</evidence>
<sequence length="242" mass="25872">MNTSGSVLVVEDDAQVASTIAGALERDGWRTETVMSLAEARERLEASRPRIIVVDIGLPDGSGMAFVREAAGQPDLGIVVVTGRSEEVDRVVGLELGADDYVTKPFSLREVTARVRALSRRMDSREASAAGGAPPAPAEAGPAGWQIGDVLLDPLRLKVIAADGTEVRLTGGEAGLLKLLLEAPDRTAERETIAERVLGHRLMPHQRGVDQLASMLRRKLAAASEQRIQVLALRGRGYRLVA</sequence>
<dbReference type="InterPro" id="IPR011006">
    <property type="entry name" value="CheY-like_superfamily"/>
</dbReference>
<feature type="DNA-binding region" description="OmpR/PhoB-type" evidence="7">
    <location>
        <begin position="142"/>
        <end position="242"/>
    </location>
</feature>
<dbReference type="GO" id="GO:0000156">
    <property type="term" value="F:phosphorelay response regulator activity"/>
    <property type="evidence" value="ECO:0007669"/>
    <property type="project" value="TreeGrafter"/>
</dbReference>
<evidence type="ECO:0000256" key="3">
    <source>
        <dbReference type="ARBA" id="ARBA00023015"/>
    </source>
</evidence>
<dbReference type="Gene3D" id="1.10.10.10">
    <property type="entry name" value="Winged helix-like DNA-binding domain superfamily/Winged helix DNA-binding domain"/>
    <property type="match status" value="1"/>
</dbReference>
<dbReference type="Gene3D" id="6.10.250.690">
    <property type="match status" value="1"/>
</dbReference>
<evidence type="ECO:0008006" key="12">
    <source>
        <dbReference type="Google" id="ProtNLM"/>
    </source>
</evidence>
<proteinExistence type="predicted"/>
<dbReference type="InterPro" id="IPR016032">
    <property type="entry name" value="Sig_transdc_resp-reg_C-effctor"/>
</dbReference>
<dbReference type="RefSeq" id="WP_109873557.1">
    <property type="nucleotide sequence ID" value="NZ_QGNA01000008.1"/>
</dbReference>
<accession>A0A317F9I4</accession>
<dbReference type="Pfam" id="PF00486">
    <property type="entry name" value="Trans_reg_C"/>
    <property type="match status" value="1"/>
</dbReference>
<dbReference type="PANTHER" id="PTHR48111:SF1">
    <property type="entry name" value="TWO-COMPONENT RESPONSE REGULATOR ORR33"/>
    <property type="match status" value="1"/>
</dbReference>
<reference evidence="11" key="1">
    <citation type="submission" date="2018-05" db="EMBL/GenBank/DDBJ databases">
        <authorList>
            <person name="Du Z."/>
            <person name="Wang X."/>
        </authorList>
    </citation>
    <scope>NUCLEOTIDE SEQUENCE [LARGE SCALE GENOMIC DNA]</scope>
    <source>
        <strain evidence="11">CQN31</strain>
    </source>
</reference>
<dbReference type="GO" id="GO:0005829">
    <property type="term" value="C:cytosol"/>
    <property type="evidence" value="ECO:0007669"/>
    <property type="project" value="TreeGrafter"/>
</dbReference>
<feature type="modified residue" description="4-aspartylphosphate" evidence="6">
    <location>
        <position position="55"/>
    </location>
</feature>